<gene>
    <name evidence="2" type="ORF">DXN05_21560</name>
</gene>
<dbReference type="Pfam" id="PF11325">
    <property type="entry name" value="DUF3127"/>
    <property type="match status" value="1"/>
</dbReference>
<accession>A0A3E1NE90</accession>
<comment type="caution">
    <text evidence="2">The sequence shown here is derived from an EMBL/GenBank/DDBJ whole genome shotgun (WGS) entry which is preliminary data.</text>
</comment>
<feature type="region of interest" description="Disordered" evidence="1">
    <location>
        <begin position="100"/>
        <end position="130"/>
    </location>
</feature>
<sequence length="130" mass="14779">MSFEITGKLVARLDIVQRTETFKTREFVIEKSEDINGRTITNYIKFQCVQDKTSMPDRFKLGDDVKVSFNIKGTKWVKDGRENFITNLDAWRMETVKLGQDAPPQQGNDTGYNVSNPAPGISDVVDDLPF</sequence>
<name>A0A3E1NE90_9BACT</name>
<dbReference type="OrthoDB" id="598142at2"/>
<proteinExistence type="predicted"/>
<dbReference type="InterPro" id="IPR021474">
    <property type="entry name" value="DUF3127"/>
</dbReference>
<protein>
    <submittedName>
        <fullName evidence="2">DUF3127 domain-containing protein</fullName>
    </submittedName>
</protein>
<evidence type="ECO:0000256" key="1">
    <source>
        <dbReference type="SAM" id="MobiDB-lite"/>
    </source>
</evidence>
<evidence type="ECO:0000313" key="3">
    <source>
        <dbReference type="Proteomes" id="UP000261284"/>
    </source>
</evidence>
<dbReference type="RefSeq" id="WP_116849365.1">
    <property type="nucleotide sequence ID" value="NZ_QTJU01000011.1"/>
</dbReference>
<reference evidence="2 3" key="1">
    <citation type="submission" date="2018-08" db="EMBL/GenBank/DDBJ databases">
        <title>Chitinophagaceae sp. K23C18032701, a novel bacterium isolated from forest soil.</title>
        <authorList>
            <person name="Wang C."/>
        </authorList>
    </citation>
    <scope>NUCLEOTIDE SEQUENCE [LARGE SCALE GENOMIC DNA]</scope>
    <source>
        <strain evidence="2 3">K23C18032701</strain>
    </source>
</reference>
<organism evidence="2 3">
    <name type="scientific">Deminuibacter soli</name>
    <dbReference type="NCBI Taxonomy" id="2291815"/>
    <lineage>
        <taxon>Bacteria</taxon>
        <taxon>Pseudomonadati</taxon>
        <taxon>Bacteroidota</taxon>
        <taxon>Chitinophagia</taxon>
        <taxon>Chitinophagales</taxon>
        <taxon>Chitinophagaceae</taxon>
        <taxon>Deminuibacter</taxon>
    </lineage>
</organism>
<keyword evidence="3" id="KW-1185">Reference proteome</keyword>
<feature type="compositionally biased region" description="Polar residues" evidence="1">
    <location>
        <begin position="103"/>
        <end position="116"/>
    </location>
</feature>
<evidence type="ECO:0000313" key="2">
    <source>
        <dbReference type="EMBL" id="RFM26187.1"/>
    </source>
</evidence>
<dbReference type="EMBL" id="QTJU01000011">
    <property type="protein sequence ID" value="RFM26187.1"/>
    <property type="molecule type" value="Genomic_DNA"/>
</dbReference>
<dbReference type="Proteomes" id="UP000261284">
    <property type="component" value="Unassembled WGS sequence"/>
</dbReference>
<dbReference type="AlphaFoldDB" id="A0A3E1NE90"/>